<dbReference type="PANTHER" id="PTHR33231:SF1">
    <property type="entry name" value="30S RIBOSOMAL PROTEIN"/>
    <property type="match status" value="1"/>
</dbReference>
<dbReference type="GO" id="GO:0045900">
    <property type="term" value="P:negative regulation of translational elongation"/>
    <property type="evidence" value="ECO:0007669"/>
    <property type="project" value="TreeGrafter"/>
</dbReference>
<dbReference type="OrthoDB" id="9794975at2"/>
<protein>
    <recommendedName>
        <fullName evidence="3">Ribosome hibernation promoting factor</fullName>
    </recommendedName>
</protein>
<dbReference type="GO" id="GO:0043024">
    <property type="term" value="F:ribosomal small subunit binding"/>
    <property type="evidence" value="ECO:0007669"/>
    <property type="project" value="TreeGrafter"/>
</dbReference>
<gene>
    <name evidence="5" type="ORF">DB32_004692</name>
</gene>
<dbReference type="EMBL" id="CP011125">
    <property type="protein sequence ID" value="AKF07543.1"/>
    <property type="molecule type" value="Genomic_DNA"/>
</dbReference>
<dbReference type="CDD" id="cd00552">
    <property type="entry name" value="RaiA"/>
    <property type="match status" value="1"/>
</dbReference>
<reference evidence="5 6" key="1">
    <citation type="submission" date="2015-03" db="EMBL/GenBank/DDBJ databases">
        <title>Genome assembly of Sandaracinus amylolyticus DSM 53668.</title>
        <authorList>
            <person name="Sharma G."/>
            <person name="Subramanian S."/>
        </authorList>
    </citation>
    <scope>NUCLEOTIDE SEQUENCE [LARGE SCALE GENOMIC DNA]</scope>
    <source>
        <strain evidence="5 6">DSM 53668</strain>
    </source>
</reference>
<proteinExistence type="predicted"/>
<dbReference type="InterPro" id="IPR036567">
    <property type="entry name" value="RHF-like"/>
</dbReference>
<evidence type="ECO:0000313" key="5">
    <source>
        <dbReference type="EMBL" id="AKF07543.1"/>
    </source>
</evidence>
<dbReference type="PANTHER" id="PTHR33231">
    <property type="entry name" value="30S RIBOSOMAL PROTEIN"/>
    <property type="match status" value="1"/>
</dbReference>
<name>A0A0F6W4V4_9BACT</name>
<dbReference type="AlphaFoldDB" id="A0A0F6W4V4"/>
<dbReference type="Proteomes" id="UP000034883">
    <property type="component" value="Chromosome"/>
</dbReference>
<evidence type="ECO:0000256" key="1">
    <source>
        <dbReference type="ARBA" id="ARBA00022845"/>
    </source>
</evidence>
<keyword evidence="6" id="KW-1185">Reference proteome</keyword>
<keyword evidence="1" id="KW-0810">Translation regulation</keyword>
<organism evidence="5 6">
    <name type="scientific">Sandaracinus amylolyticus</name>
    <dbReference type="NCBI Taxonomy" id="927083"/>
    <lineage>
        <taxon>Bacteria</taxon>
        <taxon>Pseudomonadati</taxon>
        <taxon>Myxococcota</taxon>
        <taxon>Polyangia</taxon>
        <taxon>Polyangiales</taxon>
        <taxon>Sandaracinaceae</taxon>
        <taxon>Sandaracinus</taxon>
    </lineage>
</organism>
<dbReference type="Gene3D" id="3.30.160.100">
    <property type="entry name" value="Ribosome hibernation promotion factor-like"/>
    <property type="match status" value="1"/>
</dbReference>
<evidence type="ECO:0000256" key="2">
    <source>
        <dbReference type="ARBA" id="ARBA00038695"/>
    </source>
</evidence>
<comment type="subunit">
    <text evidence="2">Associates exclusively with 100S ribosomes, which are dimers of 70S ribosomes.</text>
</comment>
<feature type="region of interest" description="Disordered" evidence="4">
    <location>
        <begin position="86"/>
        <end position="111"/>
    </location>
</feature>
<dbReference type="SUPFAM" id="SSF69754">
    <property type="entry name" value="Ribosome binding protein Y (YfiA homologue)"/>
    <property type="match status" value="1"/>
</dbReference>
<evidence type="ECO:0000313" key="6">
    <source>
        <dbReference type="Proteomes" id="UP000034883"/>
    </source>
</evidence>
<dbReference type="Pfam" id="PF02482">
    <property type="entry name" value="Ribosomal_S30AE"/>
    <property type="match status" value="1"/>
</dbReference>
<dbReference type="NCBIfam" id="TIGR00741">
    <property type="entry name" value="yfiA"/>
    <property type="match status" value="1"/>
</dbReference>
<dbReference type="GO" id="GO:0022627">
    <property type="term" value="C:cytosolic small ribosomal subunit"/>
    <property type="evidence" value="ECO:0007669"/>
    <property type="project" value="TreeGrafter"/>
</dbReference>
<dbReference type="KEGG" id="samy:DB32_004692"/>
<sequence length="111" mass="12600">MEVSFTFRQVEPSEGVKNYAREKIAKLQKYLRAPLTADVILSVERHLQTVEVMVHGDGHRFAGTHQSEDMYASIDLVIDKIDRQIRDDKDASADRRKHSGGISQMSGKTEK</sequence>
<feature type="compositionally biased region" description="Polar residues" evidence="4">
    <location>
        <begin position="101"/>
        <end position="111"/>
    </location>
</feature>
<dbReference type="InterPro" id="IPR050574">
    <property type="entry name" value="HPF/YfiA_ribosome-assoc"/>
</dbReference>
<evidence type="ECO:0000256" key="3">
    <source>
        <dbReference type="ARBA" id="ARBA00041148"/>
    </source>
</evidence>
<dbReference type="STRING" id="927083.DB32_004692"/>
<accession>A0A0F6W4V4</accession>
<evidence type="ECO:0000256" key="4">
    <source>
        <dbReference type="SAM" id="MobiDB-lite"/>
    </source>
</evidence>
<dbReference type="RefSeq" id="WP_053234790.1">
    <property type="nucleotide sequence ID" value="NZ_CP011125.1"/>
</dbReference>
<dbReference type="InterPro" id="IPR003489">
    <property type="entry name" value="RHF/RaiA"/>
</dbReference>